<sequence length="372" mass="39760">MTSLPAHVGCRLEDIETPALILDLDAFERNVSKMADYAERAGIRLRPHAKTHRCADIARRQVEKGAVGLCCQKVGEAEALVAAGVRDVLVSNEVLDSRKLRRLAALAKTATVSLCFDAPEQVQAASEAAQELDVELGALVEIDMGMWRCGVAPGEAAAALAVLIDETPGLRFLGLQAYEGKAQHLDIYAERKEAIDHAAALVRQSIEAIEKAGLTCQVVGGGGTGTFRFEGESQLWNELQCGSYIFMDGEYAAIKGENGEPYAEFEQSLFVLSTVMSAAAPGRAVVDAGLKSYTLEKGMPTVHGRNEIRLVAASDEHGTLLLPPGLQLPLGTQIKLAPSHCDPTVNLHHTIVCVRKGAVEAVWPVSTRSASL</sequence>
<comment type="similarity">
    <text evidence="1">Belongs to the DSD1 family.</text>
</comment>
<keyword evidence="2" id="KW-0456">Lyase</keyword>
<gene>
    <name evidence="4" type="ORF">E1956_40530</name>
</gene>
<name>A0A4P7D3V6_9BURK</name>
<keyword evidence="5" id="KW-1185">Reference proteome</keyword>
<dbReference type="PANTHER" id="PTHR28004">
    <property type="entry name" value="ZGC:162816-RELATED"/>
    <property type="match status" value="1"/>
</dbReference>
<dbReference type="OrthoDB" id="9772497at2"/>
<evidence type="ECO:0000256" key="2">
    <source>
        <dbReference type="ARBA" id="ARBA00023239"/>
    </source>
</evidence>
<dbReference type="InterPro" id="IPR042208">
    <property type="entry name" value="D-ser_dehydrat-like_sf"/>
</dbReference>
<dbReference type="GO" id="GO:0036088">
    <property type="term" value="P:D-serine catabolic process"/>
    <property type="evidence" value="ECO:0007669"/>
    <property type="project" value="TreeGrafter"/>
</dbReference>
<dbReference type="KEGG" id="ppai:E1956_40530"/>
<organism evidence="4 5">
    <name type="scientific">Paraburkholderia pallida</name>
    <dbReference type="NCBI Taxonomy" id="2547399"/>
    <lineage>
        <taxon>Bacteria</taxon>
        <taxon>Pseudomonadati</taxon>
        <taxon>Pseudomonadota</taxon>
        <taxon>Betaproteobacteria</taxon>
        <taxon>Burkholderiales</taxon>
        <taxon>Burkholderiaceae</taxon>
        <taxon>Paraburkholderia</taxon>
    </lineage>
</organism>
<dbReference type="RefSeq" id="WP_134758909.1">
    <property type="nucleotide sequence ID" value="NZ_CP038151.1"/>
</dbReference>
<dbReference type="AlphaFoldDB" id="A0A4P7D3V6"/>
<dbReference type="EMBL" id="CP038151">
    <property type="protein sequence ID" value="QBR03416.1"/>
    <property type="molecule type" value="Genomic_DNA"/>
</dbReference>
<dbReference type="GO" id="GO:0008721">
    <property type="term" value="F:D-serine ammonia-lyase activity"/>
    <property type="evidence" value="ECO:0007669"/>
    <property type="project" value="TreeGrafter"/>
</dbReference>
<dbReference type="Pfam" id="PF01168">
    <property type="entry name" value="Ala_racemase_N"/>
    <property type="match status" value="1"/>
</dbReference>
<evidence type="ECO:0000259" key="3">
    <source>
        <dbReference type="SMART" id="SM01119"/>
    </source>
</evidence>
<dbReference type="PANTHER" id="PTHR28004:SF2">
    <property type="entry name" value="D-SERINE DEHYDRATASE"/>
    <property type="match status" value="1"/>
</dbReference>
<protein>
    <submittedName>
        <fullName evidence="4">DSD1 family PLP-dependent enzyme</fullName>
    </submittedName>
</protein>
<dbReference type="InterPro" id="IPR051466">
    <property type="entry name" value="D-amino_acid_metab_enzyme"/>
</dbReference>
<accession>A0A4P7D3V6</accession>
<reference evidence="4 5" key="1">
    <citation type="submission" date="2019-03" db="EMBL/GenBank/DDBJ databases">
        <title>Paraburkholderia sp. 7MH5, isolated from subtropical forest soil.</title>
        <authorList>
            <person name="Gao Z.-H."/>
            <person name="Qiu L.-H."/>
        </authorList>
    </citation>
    <scope>NUCLEOTIDE SEQUENCE [LARGE SCALE GENOMIC DNA]</scope>
    <source>
        <strain evidence="4 5">7MH5</strain>
    </source>
</reference>
<dbReference type="Proteomes" id="UP000295727">
    <property type="component" value="Chromosome 4"/>
</dbReference>
<dbReference type="SMART" id="SM01119">
    <property type="entry name" value="D-ser_dehydrat"/>
    <property type="match status" value="1"/>
</dbReference>
<dbReference type="InterPro" id="IPR029066">
    <property type="entry name" value="PLP-binding_barrel"/>
</dbReference>
<evidence type="ECO:0000256" key="1">
    <source>
        <dbReference type="ARBA" id="ARBA00005323"/>
    </source>
</evidence>
<proteinExistence type="inferred from homology"/>
<dbReference type="Pfam" id="PF14031">
    <property type="entry name" value="D-ser_dehydrat"/>
    <property type="match status" value="1"/>
</dbReference>
<dbReference type="Gene3D" id="3.20.20.10">
    <property type="entry name" value="Alanine racemase"/>
    <property type="match status" value="1"/>
</dbReference>
<dbReference type="SUPFAM" id="SSF51419">
    <property type="entry name" value="PLP-binding barrel"/>
    <property type="match status" value="1"/>
</dbReference>
<evidence type="ECO:0000313" key="4">
    <source>
        <dbReference type="EMBL" id="QBR03416.1"/>
    </source>
</evidence>
<dbReference type="InterPro" id="IPR001608">
    <property type="entry name" value="Ala_racemase_N"/>
</dbReference>
<dbReference type="CDD" id="cd06819">
    <property type="entry name" value="PLPDE_III_LS_D-TA"/>
    <property type="match status" value="1"/>
</dbReference>
<dbReference type="Gene3D" id="2.40.37.20">
    <property type="entry name" value="D-serine dehydratase-like domain"/>
    <property type="match status" value="1"/>
</dbReference>
<evidence type="ECO:0000313" key="5">
    <source>
        <dbReference type="Proteomes" id="UP000295727"/>
    </source>
</evidence>
<dbReference type="InterPro" id="IPR026956">
    <property type="entry name" value="D-ser_dehydrat-like_dom"/>
</dbReference>
<feature type="domain" description="D-serine dehydratase-like" evidence="3">
    <location>
        <begin position="268"/>
        <end position="355"/>
    </location>
</feature>